<dbReference type="InterPro" id="IPR036411">
    <property type="entry name" value="TorD-like_sf"/>
</dbReference>
<reference evidence="2" key="1">
    <citation type="submission" date="2019-11" db="EMBL/GenBank/DDBJ databases">
        <authorList>
            <person name="Kojima H."/>
        </authorList>
    </citation>
    <scope>NUCLEOTIDE SEQUENCE</scope>
    <source>
        <strain evidence="2">H1576</strain>
    </source>
</reference>
<dbReference type="InterPro" id="IPR050289">
    <property type="entry name" value="TorD/DmsD_chaperones"/>
</dbReference>
<gene>
    <name evidence="2" type="ORF">GJV85_10000</name>
</gene>
<dbReference type="KEGG" id="saqt:GJV85_10000"/>
<organism evidence="2 3">
    <name type="scientific">Sulfurimonas aquatica</name>
    <dbReference type="NCBI Taxonomy" id="2672570"/>
    <lineage>
        <taxon>Bacteria</taxon>
        <taxon>Pseudomonadati</taxon>
        <taxon>Campylobacterota</taxon>
        <taxon>Epsilonproteobacteria</taxon>
        <taxon>Campylobacterales</taxon>
        <taxon>Sulfurimonadaceae</taxon>
        <taxon>Sulfurimonas</taxon>
    </lineage>
</organism>
<evidence type="ECO:0000313" key="2">
    <source>
        <dbReference type="EMBL" id="QSZ42425.1"/>
    </source>
</evidence>
<proteinExistence type="predicted"/>
<sequence>MHEDLKNEQLARINIYALISRILMNEVDETLLKLILEDENILSFFPEFQKWDKRKNMSNKDLIEQYLNVDFTNLFLLHLVPYESFYRRDDQQMETGGENPIQVLYNKYEFRVELDQARVMAGDHIGVELEFMYKLCEAEYKALQEDDFSAAAEIAEIQYDFLKDHIVEWAPMYLLNLKSEAGTAFYFDAAEFALEFILSDFEYVTQLKNSTYNYKALSGDK</sequence>
<dbReference type="EMBL" id="CP046072">
    <property type="protein sequence ID" value="QSZ42425.1"/>
    <property type="molecule type" value="Genomic_DNA"/>
</dbReference>
<reference evidence="2" key="2">
    <citation type="submission" date="2021-04" db="EMBL/GenBank/DDBJ databases">
        <title>Isolation and characterization of a novel species of the genus Sulfurimonas.</title>
        <authorList>
            <person name="Fukui M."/>
        </authorList>
    </citation>
    <scope>NUCLEOTIDE SEQUENCE</scope>
    <source>
        <strain evidence="2">H1576</strain>
    </source>
</reference>
<protein>
    <submittedName>
        <fullName evidence="2">Dehydrogenase</fullName>
    </submittedName>
</protein>
<keyword evidence="1" id="KW-0143">Chaperone</keyword>
<accession>A0A975GD88</accession>
<dbReference type="InterPro" id="IPR020945">
    <property type="entry name" value="DMSO/NO3_reduct_chaperone"/>
</dbReference>
<name>A0A975GD88_9BACT</name>
<evidence type="ECO:0000313" key="3">
    <source>
        <dbReference type="Proteomes" id="UP000671852"/>
    </source>
</evidence>
<dbReference type="RefSeq" id="WP_207561241.1">
    <property type="nucleotide sequence ID" value="NZ_CP046072.1"/>
</dbReference>
<dbReference type="PANTHER" id="PTHR34227">
    <property type="entry name" value="CHAPERONE PROTEIN YCDY"/>
    <property type="match status" value="1"/>
</dbReference>
<evidence type="ECO:0000256" key="1">
    <source>
        <dbReference type="ARBA" id="ARBA00023186"/>
    </source>
</evidence>
<dbReference type="Proteomes" id="UP000671852">
    <property type="component" value="Chromosome"/>
</dbReference>
<dbReference type="SUPFAM" id="SSF89155">
    <property type="entry name" value="TorD-like"/>
    <property type="match status" value="1"/>
</dbReference>
<dbReference type="PANTHER" id="PTHR34227:SF1">
    <property type="entry name" value="DIMETHYL SULFOXIDE REDUCTASE CHAPERONE-RELATED"/>
    <property type="match status" value="1"/>
</dbReference>
<keyword evidence="3" id="KW-1185">Reference proteome</keyword>
<dbReference type="Gene3D" id="1.10.3480.10">
    <property type="entry name" value="TorD-like"/>
    <property type="match status" value="1"/>
</dbReference>
<dbReference type="AlphaFoldDB" id="A0A975GD88"/>
<dbReference type="Pfam" id="PF02613">
    <property type="entry name" value="Nitrate_red_del"/>
    <property type="match status" value="1"/>
</dbReference>